<accession>A0A0D1LRP2</accession>
<feature type="DNA-binding region" description="H-T-H motif" evidence="2">
    <location>
        <begin position="27"/>
        <end position="46"/>
    </location>
</feature>
<proteinExistence type="predicted"/>
<name>A0A0D1LRP2_9MYCO</name>
<evidence type="ECO:0000256" key="2">
    <source>
        <dbReference type="PROSITE-ProRule" id="PRU00335"/>
    </source>
</evidence>
<dbReference type="AlphaFoldDB" id="A0A0D1LRP2"/>
<dbReference type="RefSeq" id="WP_052506257.1">
    <property type="nucleotide sequence ID" value="NZ_BAAARC010000011.1"/>
</dbReference>
<dbReference type="OrthoDB" id="3218408at2"/>
<evidence type="ECO:0000256" key="1">
    <source>
        <dbReference type="ARBA" id="ARBA00023125"/>
    </source>
</evidence>
<dbReference type="EMBL" id="JXST01000001">
    <property type="protein sequence ID" value="KIU18766.1"/>
    <property type="molecule type" value="Genomic_DNA"/>
</dbReference>
<organism evidence="4 5">
    <name type="scientific">Mycolicibacterium llatzerense</name>
    <dbReference type="NCBI Taxonomy" id="280871"/>
    <lineage>
        <taxon>Bacteria</taxon>
        <taxon>Bacillati</taxon>
        <taxon>Actinomycetota</taxon>
        <taxon>Actinomycetes</taxon>
        <taxon>Mycobacteriales</taxon>
        <taxon>Mycobacteriaceae</taxon>
        <taxon>Mycolicibacterium</taxon>
    </lineage>
</organism>
<dbReference type="PROSITE" id="PS50977">
    <property type="entry name" value="HTH_TETR_2"/>
    <property type="match status" value="1"/>
</dbReference>
<dbReference type="SUPFAM" id="SSF46689">
    <property type="entry name" value="Homeodomain-like"/>
    <property type="match status" value="1"/>
</dbReference>
<gene>
    <name evidence="4" type="ORF">TL10_00470</name>
</gene>
<dbReference type="InterPro" id="IPR001647">
    <property type="entry name" value="HTH_TetR"/>
</dbReference>
<dbReference type="PATRIC" id="fig|280871.6.peg.94"/>
<keyword evidence="1 2" id="KW-0238">DNA-binding</keyword>
<protein>
    <submittedName>
        <fullName evidence="4">TetR family transcriptional regulator</fullName>
    </submittedName>
</protein>
<evidence type="ECO:0000313" key="5">
    <source>
        <dbReference type="Proteomes" id="UP000032221"/>
    </source>
</evidence>
<dbReference type="STRING" id="280871.TL10_00470"/>
<evidence type="ECO:0000313" key="4">
    <source>
        <dbReference type="EMBL" id="KIU18766.1"/>
    </source>
</evidence>
<dbReference type="Gene3D" id="1.10.357.10">
    <property type="entry name" value="Tetracycline Repressor, domain 2"/>
    <property type="match status" value="1"/>
</dbReference>
<keyword evidence="5" id="KW-1185">Reference proteome</keyword>
<feature type="domain" description="HTH tetR-type" evidence="3">
    <location>
        <begin position="4"/>
        <end position="64"/>
    </location>
</feature>
<reference evidence="4 5" key="1">
    <citation type="submission" date="2015-01" db="EMBL/GenBank/DDBJ databases">
        <title>Genome sequence of Mycobacterium llatzerense and Mycobacterium immunogenum recovered from brain abscess.</title>
        <authorList>
            <person name="Greninger A.L."/>
            <person name="Langelier C."/>
            <person name="Cunningham G."/>
            <person name="Chiu C.Y."/>
            <person name="Miller S."/>
        </authorList>
    </citation>
    <scope>NUCLEOTIDE SEQUENCE [LARGE SCALE GENOMIC DNA]</scope>
    <source>
        <strain evidence="4 5">CLUC14</strain>
    </source>
</reference>
<dbReference type="GO" id="GO:0003677">
    <property type="term" value="F:DNA binding"/>
    <property type="evidence" value="ECO:0007669"/>
    <property type="project" value="UniProtKB-UniRule"/>
</dbReference>
<dbReference type="Pfam" id="PF00440">
    <property type="entry name" value="TetR_N"/>
    <property type="match status" value="1"/>
</dbReference>
<evidence type="ECO:0000259" key="3">
    <source>
        <dbReference type="PROSITE" id="PS50977"/>
    </source>
</evidence>
<dbReference type="Proteomes" id="UP000032221">
    <property type="component" value="Unassembled WGS sequence"/>
</dbReference>
<comment type="caution">
    <text evidence="4">The sequence shown here is derived from an EMBL/GenBank/DDBJ whole genome shotgun (WGS) entry which is preliminary data.</text>
</comment>
<dbReference type="InterPro" id="IPR009057">
    <property type="entry name" value="Homeodomain-like_sf"/>
</dbReference>
<sequence>MRLLVTREQYFDAAMTLLATDGVGKLKIATLCGALNVTTGSFYGYFGSLDGFVAEFLAYWEETQTERLGQLAGVPGDLAARVHLLKRLTAGLPHSAEAAIRGWAHTDAQVAAAQKRVDDRRIDIVTNLLAPAVGSRREAATLAIMGVTLLIGIQQWRSPVTTRDFNRIFNEYEKVLFARMTGDESIA</sequence>